<dbReference type="NCBIfam" id="TIGR01788">
    <property type="entry name" value="Glu-decarb-GAD"/>
    <property type="match status" value="1"/>
</dbReference>
<keyword evidence="5 7" id="KW-0456">Lyase</keyword>
<proteinExistence type="inferred from homology"/>
<dbReference type="Gene3D" id="3.90.1150.160">
    <property type="match status" value="1"/>
</dbReference>
<dbReference type="Pfam" id="PF00282">
    <property type="entry name" value="Pyridoxal_deC"/>
    <property type="match status" value="1"/>
</dbReference>
<dbReference type="InterPro" id="IPR010107">
    <property type="entry name" value="Glutamate_decarboxylase"/>
</dbReference>
<evidence type="ECO:0000256" key="1">
    <source>
        <dbReference type="ARBA" id="ARBA00001933"/>
    </source>
</evidence>
<dbReference type="SUPFAM" id="SSF53383">
    <property type="entry name" value="PLP-dependent transferases"/>
    <property type="match status" value="1"/>
</dbReference>
<dbReference type="InterPro" id="IPR015424">
    <property type="entry name" value="PyrdxlP-dep_Trfase"/>
</dbReference>
<reference evidence="9 10" key="1">
    <citation type="submission" date="2024-06" db="EMBL/GenBank/DDBJ databases">
        <authorList>
            <person name="Kraege A."/>
            <person name="Thomma B."/>
        </authorList>
    </citation>
    <scope>NUCLEOTIDE SEQUENCE [LARGE SCALE GENOMIC DNA]</scope>
</reference>
<evidence type="ECO:0000313" key="9">
    <source>
        <dbReference type="EMBL" id="CAL5224516.1"/>
    </source>
</evidence>
<name>A0ABP1FYF8_9CHLO</name>
<comment type="similarity">
    <text evidence="2 7">Belongs to the group II decarboxylase family.</text>
</comment>
<dbReference type="EMBL" id="CAXHTA020000011">
    <property type="protein sequence ID" value="CAL5224516.1"/>
    <property type="molecule type" value="Genomic_DNA"/>
</dbReference>
<dbReference type="EC" id="4.1.1.15" evidence="3 8"/>
<accession>A0ABP1FYF8</accession>
<evidence type="ECO:0000256" key="5">
    <source>
        <dbReference type="ARBA" id="ARBA00023239"/>
    </source>
</evidence>
<dbReference type="PANTHER" id="PTHR43321">
    <property type="entry name" value="GLUTAMATE DECARBOXYLASE"/>
    <property type="match status" value="1"/>
</dbReference>
<evidence type="ECO:0000256" key="4">
    <source>
        <dbReference type="ARBA" id="ARBA00022898"/>
    </source>
</evidence>
<evidence type="ECO:0000256" key="7">
    <source>
        <dbReference type="RuleBase" id="RU000382"/>
    </source>
</evidence>
<dbReference type="PANTHER" id="PTHR43321:SF3">
    <property type="entry name" value="GLUTAMATE DECARBOXYLASE"/>
    <property type="match status" value="1"/>
</dbReference>
<comment type="catalytic activity">
    <reaction evidence="6 8">
        <text>L-glutamate + H(+) = 4-aminobutanoate + CO2</text>
        <dbReference type="Rhea" id="RHEA:17785"/>
        <dbReference type="ChEBI" id="CHEBI:15378"/>
        <dbReference type="ChEBI" id="CHEBI:16526"/>
        <dbReference type="ChEBI" id="CHEBI:29985"/>
        <dbReference type="ChEBI" id="CHEBI:59888"/>
        <dbReference type="EC" id="4.1.1.15"/>
    </reaction>
</comment>
<gene>
    <name evidence="9" type="primary">g7213</name>
    <name evidence="9" type="ORF">VP750_LOCUS6175</name>
</gene>
<organism evidence="9 10">
    <name type="scientific">Coccomyxa viridis</name>
    <dbReference type="NCBI Taxonomy" id="1274662"/>
    <lineage>
        <taxon>Eukaryota</taxon>
        <taxon>Viridiplantae</taxon>
        <taxon>Chlorophyta</taxon>
        <taxon>core chlorophytes</taxon>
        <taxon>Trebouxiophyceae</taxon>
        <taxon>Trebouxiophyceae incertae sedis</taxon>
        <taxon>Coccomyxaceae</taxon>
        <taxon>Coccomyxa</taxon>
    </lineage>
</organism>
<evidence type="ECO:0000256" key="2">
    <source>
        <dbReference type="ARBA" id="ARBA00009533"/>
    </source>
</evidence>
<dbReference type="Gene3D" id="3.40.640.10">
    <property type="entry name" value="Type I PLP-dependent aspartate aminotransferase-like (Major domain)"/>
    <property type="match status" value="1"/>
</dbReference>
<keyword evidence="8" id="KW-0210">Decarboxylase</keyword>
<protein>
    <recommendedName>
        <fullName evidence="3 8">Glutamate decarboxylase</fullName>
        <ecNumber evidence="3 8">4.1.1.15</ecNumber>
    </recommendedName>
</protein>
<sequence length="513" mass="57207">MTDHEMLHPDAVPHHKQHLDADDDTDYICPAFASRYMAEPIRADKFPAGSIPAKVVQRIIKDTRELDATPRLNLASFVTTWMEPEVNELIMDSLNINYIDESEYPSTTDIQNSCVAMLSDLYHAENSCGAATVGSSEAILLGGLALKRRWQEKRKAAGITEAVTPNIVCSSAVHVCWEKLFNYFEIEPRYVNLTETCFVAPPEKIAAACDKNTIGVVGILGTTYSGHYEDIAGIDKVVGELNEKNGWDIKIHVDGASGGFVVPFLYPELKWDFRLPNVVSVNASGHKYGLVYPGVGWVIFRSKDYLPESLVFHDNYLGTDQINFTLNFSKGASQIVAQYYQFLRLGRAGYTKIMQNCHAVAMYLQKAIEDSGYFTIISARDPVPMLPLATFSLKPEFRLNGYDEFDVADRLRQRGWVVPAYTMAPGAENIRVLRVLCREEFSVAAAKTFVDDLKRAMQWLTGHYMYTPEQLADLKSKLAWKGIGKQAIKSIVVPGEPDLEAKAPTIPMHGGVC</sequence>
<keyword evidence="4 7" id="KW-0663">Pyridoxal phosphate</keyword>
<dbReference type="InterPro" id="IPR002129">
    <property type="entry name" value="PyrdxlP-dep_de-COase"/>
</dbReference>
<evidence type="ECO:0000313" key="10">
    <source>
        <dbReference type="Proteomes" id="UP001497392"/>
    </source>
</evidence>
<evidence type="ECO:0000256" key="6">
    <source>
        <dbReference type="ARBA" id="ARBA00048868"/>
    </source>
</evidence>
<evidence type="ECO:0000256" key="3">
    <source>
        <dbReference type="ARBA" id="ARBA00012421"/>
    </source>
</evidence>
<keyword evidence="10" id="KW-1185">Reference proteome</keyword>
<dbReference type="InterPro" id="IPR015421">
    <property type="entry name" value="PyrdxlP-dep_Trfase_major"/>
</dbReference>
<comment type="caution">
    <text evidence="9">The sequence shown here is derived from an EMBL/GenBank/DDBJ whole genome shotgun (WGS) entry which is preliminary data.</text>
</comment>
<dbReference type="Proteomes" id="UP001497392">
    <property type="component" value="Unassembled WGS sequence"/>
</dbReference>
<evidence type="ECO:0000256" key="8">
    <source>
        <dbReference type="RuleBase" id="RU361171"/>
    </source>
</evidence>
<dbReference type="Gene3D" id="4.10.280.50">
    <property type="match status" value="1"/>
</dbReference>
<comment type="cofactor">
    <cofactor evidence="1 7">
        <name>pyridoxal 5'-phosphate</name>
        <dbReference type="ChEBI" id="CHEBI:597326"/>
    </cofactor>
</comment>